<dbReference type="InterPro" id="IPR046837">
    <property type="entry name" value="Laa1/Sip1/HEATR5-like_HEAT"/>
</dbReference>
<dbReference type="GO" id="GO:0030139">
    <property type="term" value="C:endocytic vesicle"/>
    <property type="evidence" value="ECO:0007669"/>
    <property type="project" value="TreeGrafter"/>
</dbReference>
<proteinExistence type="predicted"/>
<dbReference type="EMBL" id="ML004485">
    <property type="protein sequence ID" value="RKP29485.1"/>
    <property type="molecule type" value="Genomic_DNA"/>
</dbReference>
<accession>A0A4P9Z9Q6</accession>
<dbReference type="GO" id="GO:0016020">
    <property type="term" value="C:membrane"/>
    <property type="evidence" value="ECO:0007669"/>
    <property type="project" value="TreeGrafter"/>
</dbReference>
<dbReference type="Pfam" id="PF25808">
    <property type="entry name" value="TPR_LAA1_C"/>
    <property type="match status" value="1"/>
</dbReference>
<dbReference type="GO" id="GO:0005829">
    <property type="term" value="C:cytosol"/>
    <property type="evidence" value="ECO:0007669"/>
    <property type="project" value="GOC"/>
</dbReference>
<sequence length="2048" mass="226784">SLQVGRMLAKTLSRVLDELPNKVYDLCNRLVGFVAVHDDGTLPELGKVACLVLADVLAHHPLQVSSLIDYTITHLYRLLKKNPAVDPLVVYLASVVLGIAQKADVGDKTLAKLDKLFVKAIMLSQIATADATAPTDTELPQLNVAQVVYYLYCLKNVLVLQTRSHYEHLLKVSVAAASGAKLKSEALMVQQHQFQQTLLAAHEKVFLFGFRSQFSEVRSATVDLVAHVLLGFFETEHFDPAHYLIALYPLPPLNVWDASLAFRLDENGAPVPDSKKESNTLAAHDSEGRISHYTGVLLVQIGCVEALLFFMQLEQLQSPADRLQTVGAFLDAVLRKFADADHPRHVQNQPWARCLEHWSVVIRHVISEAGSTTHEVLARYVAGKFVQPAVDDAGTLQSRRKRELIIFGFGALKKNKHKDTGAARINLRSNGYQIKLLMDIALQLVPYGVDLEASEQKNCPAELAPELVKLADEEEDRTTGAPHSYTSELLFAYLGSDCDCVRYYSLQALVRFAQINQNASNQLILDVFQKVSHEYSHGDGDDSGRRHARLFVHALALLALIQQSEITLLQNSTIAKLLSFCTQNLKNNEGLKMLKAGACWIILTSLVTLYRDLEFVKVNSSQFLWFWKNLLTSQFVTSNLVSSADAASMQDVLCNLKLRTLGLACLLNYILALEHLPEMARQLQFFLVKSHKYLLYLESTVENVGPITGLGLPFNECDFNVDVVGNLLFSNGVDGTQFAERDQLVALILYNKKIVLQGLVKLAHHLKSDVNSSLVVFLVKVFLDPRAFSRNVDADASREKAKNKKPPANRVAHTDHGLVLLEEEYNYNYGVTSKFEQNSGVVDELWLRAENSSSDDTGPPESASKGTQDSPHVVPSPENVLTCAGVEPARSGVWNDELENHVYAAAYHSIAHDPLALVLGHYSARHVYAPSLVTALVDLSIELMVLVFPSLSYKIQFSLLEQLQAAVTAKKVDPLRRKALLVNLTVVLHALFSNLHKNGHTLDESLVLLAVDVIDTIDTPNHHAAALLADATGLACTQLAKKKTEELVATRIARIAASTDPRRRGRILLAVCRVHKHCHALFLEIYSVVVQLLQDQHPVMAFYALRAAATLLEDAAAKQGVLRDVLQLLYHNFVHGYYANDSSDSLWVNLRYTHALSAELLRVVTVVLNALGPDVARLDAPLKRRVFSVLYACACGVGCADQRETIATLAAVAAVLQELLVFDAAFMPHLSAWLCTYSAFLVAQTMKRGVGATRPVYLDRDAVFPFTTSPALGDAAFASLVQMTKLGVRTLDASTLNLTWVAMELRPCAGAGELAAFWIDAYPEQPWFARLSALFCASARRVVGSFLELHYEQKMLPLLQRGKKDASAGASLDFRDEEAEGIVPAASTHDDKNHPVRWEFRLVIYDLLIRLLAPARADAVLVEAVKPSVQELIRISFLGTTTPILAIRLRGIRLLDQTLGLVGDLYDPLYPDTSILEQQQAQIISALIPCFGADSDPEVIVAAITVLSRFINLPRIKFYSKQRILRTMIYLLEEILSDKFLKFVFLESMAEFSKKAIQLAILNCWAVLKLRVAETPDLPPELRAILDKYARLLVLLWILVLKDLSTLKYSQLEARELALYHDYWLNFVAVLTMALDADAALMRDLLQDEYGNFFFVIFCQCLEALMRSADVEPVLACVVRLIRIPELARALLDPPLFDEVVDLLDCLVLMEKDAAVRGRVVDVARAFFDVLPADARVIRLELMRVAMLPLFETSPFLRADFGGDPARCPACCPGLDAAHEPARPALPRDAPHILLLAGNLMAAVVHMAQAFPATDRPDVLACTLYIFAKLYEHGSAAIIGAVLPHLKEVVAYCQDLAAHLVAPFFQVLRRTAPLTLNYIATMMLFAPGLDVVFYESEAQLFATSLVDGLLAEDSAATCVQSLKSLIASAGSGHANVDAVVRHAVRALLLVLLHSEPLHIDVKLAFEFVLVFLQSPALGTDDRVTQLLKMLVPVMLKMHRENRLATDYLRMKMMLLVRRYPAGFKTVVMEHLDAGQKEDVEALVTQHTG</sequence>
<gene>
    <name evidence="3" type="ORF">METBISCDRAFT_3609</name>
</gene>
<dbReference type="GO" id="GO:0008104">
    <property type="term" value="P:intracellular protein localization"/>
    <property type="evidence" value="ECO:0007669"/>
    <property type="project" value="TreeGrafter"/>
</dbReference>
<feature type="non-terminal residue" evidence="3">
    <location>
        <position position="2048"/>
    </location>
</feature>
<organism evidence="3 4">
    <name type="scientific">Metschnikowia bicuspidata</name>
    <dbReference type="NCBI Taxonomy" id="27322"/>
    <lineage>
        <taxon>Eukaryota</taxon>
        <taxon>Fungi</taxon>
        <taxon>Dikarya</taxon>
        <taxon>Ascomycota</taxon>
        <taxon>Saccharomycotina</taxon>
        <taxon>Pichiomycetes</taxon>
        <taxon>Metschnikowiaceae</taxon>
        <taxon>Metschnikowia</taxon>
    </lineage>
</organism>
<dbReference type="PANTHER" id="PTHR21663:SF0">
    <property type="entry name" value="HEAT REPEAT-CONTAINING PROTEIN 5B"/>
    <property type="match status" value="1"/>
</dbReference>
<feature type="domain" description="LAA1-like C-terminal TPR repeats" evidence="2">
    <location>
        <begin position="1896"/>
        <end position="2046"/>
    </location>
</feature>
<dbReference type="InterPro" id="IPR040108">
    <property type="entry name" value="Laa1/Sip1/HEATR5"/>
</dbReference>
<dbReference type="GO" id="GO:0006897">
    <property type="term" value="P:endocytosis"/>
    <property type="evidence" value="ECO:0007669"/>
    <property type="project" value="TreeGrafter"/>
</dbReference>
<dbReference type="GO" id="GO:0042147">
    <property type="term" value="P:retrograde transport, endosome to Golgi"/>
    <property type="evidence" value="ECO:0007669"/>
    <property type="project" value="TreeGrafter"/>
</dbReference>
<dbReference type="OrthoDB" id="192608at2759"/>
<dbReference type="Proteomes" id="UP000268321">
    <property type="component" value="Unassembled WGS sequence"/>
</dbReference>
<reference evidence="4" key="1">
    <citation type="journal article" date="2018" name="Nat. Microbiol.">
        <title>Leveraging single-cell genomics to expand the fungal tree of life.</title>
        <authorList>
            <person name="Ahrendt S.R."/>
            <person name="Quandt C.A."/>
            <person name="Ciobanu D."/>
            <person name="Clum A."/>
            <person name="Salamov A."/>
            <person name="Andreopoulos B."/>
            <person name="Cheng J.F."/>
            <person name="Woyke T."/>
            <person name="Pelin A."/>
            <person name="Henrissat B."/>
            <person name="Reynolds N.K."/>
            <person name="Benny G.L."/>
            <person name="Smith M.E."/>
            <person name="James T.Y."/>
            <person name="Grigoriev I.V."/>
        </authorList>
    </citation>
    <scope>NUCLEOTIDE SEQUENCE [LARGE SCALE GENOMIC DNA]</scope>
    <source>
        <strain evidence="4">Baker2002</strain>
    </source>
</reference>
<dbReference type="InterPro" id="IPR057981">
    <property type="entry name" value="TPR_LAA1-like_C"/>
</dbReference>
<dbReference type="PANTHER" id="PTHR21663">
    <property type="entry name" value="HYPOTHETICAL HEAT DOMAIN-CONTAINING"/>
    <property type="match status" value="1"/>
</dbReference>
<dbReference type="InterPro" id="IPR016024">
    <property type="entry name" value="ARM-type_fold"/>
</dbReference>
<dbReference type="GO" id="GO:0005794">
    <property type="term" value="C:Golgi apparatus"/>
    <property type="evidence" value="ECO:0007669"/>
    <property type="project" value="TreeGrafter"/>
</dbReference>
<keyword evidence="4" id="KW-1185">Reference proteome</keyword>
<name>A0A4P9Z9Q6_9ASCO</name>
<feature type="region of interest" description="Disordered" evidence="1">
    <location>
        <begin position="851"/>
        <end position="878"/>
    </location>
</feature>
<dbReference type="SUPFAM" id="SSF48371">
    <property type="entry name" value="ARM repeat"/>
    <property type="match status" value="2"/>
</dbReference>
<dbReference type="Pfam" id="PF20210">
    <property type="entry name" value="Laa1_Sip1_HTR5"/>
    <property type="match status" value="1"/>
</dbReference>
<feature type="non-terminal residue" evidence="3">
    <location>
        <position position="1"/>
    </location>
</feature>
<protein>
    <recommendedName>
        <fullName evidence="2">LAA1-like C-terminal TPR repeats domain-containing protein</fullName>
    </recommendedName>
</protein>
<evidence type="ECO:0000313" key="4">
    <source>
        <dbReference type="Proteomes" id="UP000268321"/>
    </source>
</evidence>
<evidence type="ECO:0000256" key="1">
    <source>
        <dbReference type="SAM" id="MobiDB-lite"/>
    </source>
</evidence>
<evidence type="ECO:0000259" key="2">
    <source>
        <dbReference type="Pfam" id="PF25808"/>
    </source>
</evidence>
<evidence type="ECO:0000313" key="3">
    <source>
        <dbReference type="EMBL" id="RKP29485.1"/>
    </source>
</evidence>